<dbReference type="AlphaFoldDB" id="A0A9N8JA25"/>
<evidence type="ECO:0000313" key="2">
    <source>
        <dbReference type="Proteomes" id="UP000716446"/>
    </source>
</evidence>
<gene>
    <name evidence="1" type="ORF">AWRI4619_LOCUS609</name>
</gene>
<organism evidence="1 2">
    <name type="scientific">Aureobasidium vineae</name>
    <dbReference type="NCBI Taxonomy" id="2773715"/>
    <lineage>
        <taxon>Eukaryota</taxon>
        <taxon>Fungi</taxon>
        <taxon>Dikarya</taxon>
        <taxon>Ascomycota</taxon>
        <taxon>Pezizomycotina</taxon>
        <taxon>Dothideomycetes</taxon>
        <taxon>Dothideomycetidae</taxon>
        <taxon>Dothideales</taxon>
        <taxon>Saccotheciaceae</taxon>
        <taxon>Aureobasidium</taxon>
    </lineage>
</organism>
<protein>
    <submittedName>
        <fullName evidence="1">Uncharacterized protein</fullName>
    </submittedName>
</protein>
<keyword evidence="2" id="KW-1185">Reference proteome</keyword>
<accession>A0A9N8JA25</accession>
<name>A0A9N8JA25_9PEZI</name>
<proteinExistence type="predicted"/>
<sequence length="152" mass="17008">MFMMIPPIDFQAQFTPKIYKSAARHSTIYSTNAVASVHHGSSSSSSPSDCLAQLEEARSMALKAQGKIQLLWIASTDNKSPARSVLPSLSFGGRSNDTFRRLQRLADKLNQYLSSLLSTNLKFEYSGTFKLNIASIIIKHEQKRLAHFLDVW</sequence>
<dbReference type="Proteomes" id="UP000716446">
    <property type="component" value="Unassembled WGS sequence"/>
</dbReference>
<evidence type="ECO:0000313" key="1">
    <source>
        <dbReference type="EMBL" id="CAD0082042.1"/>
    </source>
</evidence>
<reference evidence="1" key="1">
    <citation type="submission" date="2020-06" db="EMBL/GenBank/DDBJ databases">
        <authorList>
            <person name="Onetto C."/>
        </authorList>
    </citation>
    <scope>NUCLEOTIDE SEQUENCE</scope>
</reference>
<dbReference type="EMBL" id="CAIJEN010000001">
    <property type="protein sequence ID" value="CAD0082042.1"/>
    <property type="molecule type" value="Genomic_DNA"/>
</dbReference>
<comment type="caution">
    <text evidence="1">The sequence shown here is derived from an EMBL/GenBank/DDBJ whole genome shotgun (WGS) entry which is preliminary data.</text>
</comment>